<keyword evidence="1" id="KW-0472">Membrane</keyword>
<reference evidence="3 5" key="2">
    <citation type="submission" date="2018-10" db="EMBL/GenBank/DDBJ databases">
        <title>Genomic Encyclopedia of Archaeal and Bacterial Type Strains, Phase II (KMG-II): from individual species to whole genera.</title>
        <authorList>
            <person name="Goeker M."/>
        </authorList>
    </citation>
    <scope>NUCLEOTIDE SEQUENCE [LARGE SCALE GENOMIC DNA]</scope>
    <source>
        <strain evidence="3 5">DSM 21886</strain>
    </source>
</reference>
<dbReference type="AlphaFoldDB" id="A0A497V037"/>
<proteinExistence type="predicted"/>
<name>A0A497V037_9FLAO</name>
<dbReference type="PANTHER" id="PTHR30092:SF0">
    <property type="entry name" value="INNER MEMBRANE PROTEIN CRED"/>
    <property type="match status" value="1"/>
</dbReference>
<keyword evidence="1" id="KW-1133">Transmembrane helix</keyword>
<sequence length="441" mass="49774">MKTEISFLQSTTARLILIGVLTIVLLIPLTFVQDLITERSFRKQEVISEITAKWGDSVLLYGPIIKIPYTVHYPVKNTTETVSETEYAYFFPEQLNGHIDVNTTAKKRNNYEAVVFSSSMKFDGTFTKPDFSSKGIATENIQWDKATLLIRANNLKSIKDGMKIKLGDKTMSFETATSDPATSVSTLETPNFTISEYFTDEKLNFNFNVAYDGSQELKIVPIGKTTSVSMKSNWKSPKFTGYFLPGGNLKKSDDTGFEASWKILDFNRPFAQNYFGDFPELKNYSFGVDFIIPVDEYQKNERASKYGFLVIGLTFLIFFVIQSISKISIHIFNYTMIGLALVMFYTLLISITEHSSFLKAYLIAGISVVLMISLYSVSILKSKKFAAFIGLSLTGLYSFIFVIIQLENYALLAGSIGLFVILGLVMYFSRKIDWNAVKEEV</sequence>
<dbReference type="NCBIfam" id="NF008712">
    <property type="entry name" value="PRK11715.1-1"/>
    <property type="match status" value="1"/>
</dbReference>
<feature type="transmembrane region" description="Helical" evidence="1">
    <location>
        <begin position="357"/>
        <end position="378"/>
    </location>
</feature>
<dbReference type="PIRSF" id="PIRSF004548">
    <property type="entry name" value="CreD"/>
    <property type="match status" value="1"/>
</dbReference>
<dbReference type="GO" id="GO:0005886">
    <property type="term" value="C:plasma membrane"/>
    <property type="evidence" value="ECO:0007669"/>
    <property type="project" value="TreeGrafter"/>
</dbReference>
<keyword evidence="4" id="KW-1185">Reference proteome</keyword>
<dbReference type="EMBL" id="PJND01000008">
    <property type="protein sequence ID" value="PKW21078.1"/>
    <property type="molecule type" value="Genomic_DNA"/>
</dbReference>
<dbReference type="InterPro" id="IPR010364">
    <property type="entry name" value="Uncharacterised_IM_CreD"/>
</dbReference>
<evidence type="ECO:0000256" key="1">
    <source>
        <dbReference type="SAM" id="Phobius"/>
    </source>
</evidence>
<dbReference type="RefSeq" id="WP_101472308.1">
    <property type="nucleotide sequence ID" value="NZ_PJND01000008.1"/>
</dbReference>
<feature type="transmembrane region" description="Helical" evidence="1">
    <location>
        <begin position="385"/>
        <end position="404"/>
    </location>
</feature>
<protein>
    <submittedName>
        <fullName evidence="3">Inner membrane protein</fullName>
    </submittedName>
</protein>
<reference evidence="2 4" key="1">
    <citation type="submission" date="2017-12" db="EMBL/GenBank/DDBJ databases">
        <title>Genomic Encyclopedia of Type Strains, Phase III (KMG-III): the genomes of soil and plant-associated and newly described type strains.</title>
        <authorList>
            <person name="Whitman W."/>
        </authorList>
    </citation>
    <scope>NUCLEOTIDE SEQUENCE [LARGE SCALE GENOMIC DNA]</scope>
    <source>
        <strain evidence="2 4">IP-10</strain>
    </source>
</reference>
<evidence type="ECO:0000313" key="2">
    <source>
        <dbReference type="EMBL" id="PKW21078.1"/>
    </source>
</evidence>
<organism evidence="3 5">
    <name type="scientific">Flavobacterium lindanitolerans</name>
    <dbReference type="NCBI Taxonomy" id="428988"/>
    <lineage>
        <taxon>Bacteria</taxon>
        <taxon>Pseudomonadati</taxon>
        <taxon>Bacteroidota</taxon>
        <taxon>Flavobacteriia</taxon>
        <taxon>Flavobacteriales</taxon>
        <taxon>Flavobacteriaceae</taxon>
        <taxon>Flavobacterium</taxon>
    </lineage>
</organism>
<accession>A0A497V037</accession>
<dbReference type="Proteomes" id="UP000233767">
    <property type="component" value="Unassembled WGS sequence"/>
</dbReference>
<evidence type="ECO:0000313" key="5">
    <source>
        <dbReference type="Proteomes" id="UP000275027"/>
    </source>
</evidence>
<gene>
    <name evidence="2" type="ORF">B0G92_2359</name>
    <name evidence="3" type="ORF">CLV50_1691</name>
</gene>
<dbReference type="PANTHER" id="PTHR30092">
    <property type="entry name" value="INNER MEMBRANE PROTEIN CRED"/>
    <property type="match status" value="1"/>
</dbReference>
<feature type="transmembrane region" description="Helical" evidence="1">
    <location>
        <begin position="12"/>
        <end position="32"/>
    </location>
</feature>
<dbReference type="Proteomes" id="UP000275027">
    <property type="component" value="Unassembled WGS sequence"/>
</dbReference>
<dbReference type="EMBL" id="RCCB01000011">
    <property type="protein sequence ID" value="RLJ30283.1"/>
    <property type="molecule type" value="Genomic_DNA"/>
</dbReference>
<feature type="transmembrane region" description="Helical" evidence="1">
    <location>
        <begin position="410"/>
        <end position="428"/>
    </location>
</feature>
<dbReference type="Pfam" id="PF06123">
    <property type="entry name" value="CreD"/>
    <property type="match status" value="1"/>
</dbReference>
<feature type="transmembrane region" description="Helical" evidence="1">
    <location>
        <begin position="331"/>
        <end position="351"/>
    </location>
</feature>
<evidence type="ECO:0000313" key="4">
    <source>
        <dbReference type="Proteomes" id="UP000233767"/>
    </source>
</evidence>
<keyword evidence="1" id="KW-0812">Transmembrane</keyword>
<comment type="caution">
    <text evidence="3">The sequence shown here is derived from an EMBL/GenBank/DDBJ whole genome shotgun (WGS) entry which is preliminary data.</text>
</comment>
<feature type="transmembrane region" description="Helical" evidence="1">
    <location>
        <begin position="306"/>
        <end position="324"/>
    </location>
</feature>
<evidence type="ECO:0000313" key="3">
    <source>
        <dbReference type="EMBL" id="RLJ30283.1"/>
    </source>
</evidence>